<sequence length="104" mass="12064">MPLLDVAGQALVLLSAGLVVLVGLLSLRRLLRVRRRWRLLAAHGRAAANDLERLRDLQSRLSRDIERQLAPLRPWLRFARRPLVVALWQSYRRRSARRRQVGAD</sequence>
<name>A0A934KFG8_9BACT</name>
<reference evidence="2 3" key="1">
    <citation type="submission" date="2020-10" db="EMBL/GenBank/DDBJ databases">
        <title>Ca. Dormibacterota MAGs.</title>
        <authorList>
            <person name="Montgomery K."/>
        </authorList>
    </citation>
    <scope>NUCLEOTIDE SEQUENCE [LARGE SCALE GENOMIC DNA]</scope>
    <source>
        <strain evidence="2">SC8811_S16_3</strain>
    </source>
</reference>
<keyword evidence="1" id="KW-1133">Transmembrane helix</keyword>
<evidence type="ECO:0000313" key="2">
    <source>
        <dbReference type="EMBL" id="MBJ7602672.1"/>
    </source>
</evidence>
<keyword evidence="1" id="KW-0472">Membrane</keyword>
<gene>
    <name evidence="2" type="ORF">JF888_05695</name>
</gene>
<protein>
    <submittedName>
        <fullName evidence="2">Uncharacterized protein</fullName>
    </submittedName>
</protein>
<dbReference type="AlphaFoldDB" id="A0A934KFG8"/>
<feature type="transmembrane region" description="Helical" evidence="1">
    <location>
        <begin position="6"/>
        <end position="27"/>
    </location>
</feature>
<keyword evidence="1" id="KW-0812">Transmembrane</keyword>
<dbReference type="EMBL" id="JAEKNQ010000021">
    <property type="protein sequence ID" value="MBJ7602672.1"/>
    <property type="molecule type" value="Genomic_DNA"/>
</dbReference>
<dbReference type="RefSeq" id="WP_338177403.1">
    <property type="nucleotide sequence ID" value="NZ_JAEKNQ010000021.1"/>
</dbReference>
<comment type="caution">
    <text evidence="2">The sequence shown here is derived from an EMBL/GenBank/DDBJ whole genome shotgun (WGS) entry which is preliminary data.</text>
</comment>
<organism evidence="2 3">
    <name type="scientific">Candidatus Dormiibacter inghamiae</name>
    <dbReference type="NCBI Taxonomy" id="3127013"/>
    <lineage>
        <taxon>Bacteria</taxon>
        <taxon>Bacillati</taxon>
        <taxon>Candidatus Dormiibacterota</taxon>
        <taxon>Candidatus Dormibacteria</taxon>
        <taxon>Candidatus Dormibacterales</taxon>
        <taxon>Candidatus Dormibacteraceae</taxon>
        <taxon>Candidatus Dormiibacter</taxon>
    </lineage>
</organism>
<evidence type="ECO:0000256" key="1">
    <source>
        <dbReference type="SAM" id="Phobius"/>
    </source>
</evidence>
<evidence type="ECO:0000313" key="3">
    <source>
        <dbReference type="Proteomes" id="UP000620075"/>
    </source>
</evidence>
<dbReference type="Proteomes" id="UP000620075">
    <property type="component" value="Unassembled WGS sequence"/>
</dbReference>
<accession>A0A934KFG8</accession>
<proteinExistence type="predicted"/>